<proteinExistence type="predicted"/>
<dbReference type="Proteomes" id="UP000030787">
    <property type="component" value="Chromosome"/>
</dbReference>
<evidence type="ECO:0000313" key="1">
    <source>
        <dbReference type="EMBL" id="AIZ56431.1"/>
    </source>
</evidence>
<sequence>MELESIISAISKKKPETADAELDEDVLSINCRKCKLAPDFRSPSCLKCIIQHISQQGNAERIRLRTSKDIEIFGPAAETLCELAVFYNSTALSSHKEEGRSCADCNNSGSKIMDAVWTGFPDPNFDTVRGRLANFRPSDNKCLSCIQKTYRALDQAEHGVNNLKKRISIETARTGGV</sequence>
<reference evidence="1 2" key="1">
    <citation type="journal article" date="2014" name="Appl. Environ. Microbiol.">
        <title>Comparative Genome Analysis of 'Candidatus Methanoplasma termitum' Indicates a New Mode of Energy Metabolism in the Seventh Order of Methanogens.</title>
        <authorList>
            <person name="Lang K."/>
            <person name="Schuldes J."/>
            <person name="Klingl A."/>
            <person name="Poehlein A."/>
            <person name="Daniel R."/>
            <person name="Brune A."/>
        </authorList>
    </citation>
    <scope>NUCLEOTIDE SEQUENCE [LARGE SCALE GENOMIC DNA]</scope>
    <source>
        <strain evidence="2">Mpt1</strain>
    </source>
</reference>
<dbReference type="GeneID" id="24818208"/>
<accession>A0A0A7LFZ9</accession>
<dbReference type="RefSeq" id="WP_048111836.1">
    <property type="nucleotide sequence ID" value="NZ_CP010070.1"/>
</dbReference>
<dbReference type="KEGG" id="mear:Mpt1_c05410"/>
<dbReference type="STRING" id="1577791.Mpt1_c05410"/>
<organism evidence="1 2">
    <name type="scientific">Candidatus Methanoplasma termitum</name>
    <dbReference type="NCBI Taxonomy" id="1577791"/>
    <lineage>
        <taxon>Archaea</taxon>
        <taxon>Methanobacteriati</taxon>
        <taxon>Thermoplasmatota</taxon>
        <taxon>Thermoplasmata</taxon>
        <taxon>Methanomassiliicoccales</taxon>
        <taxon>Methanomassiliicoccaceae</taxon>
        <taxon>Candidatus Methanoplasma</taxon>
    </lineage>
</organism>
<name>A0A0A7LFZ9_9ARCH</name>
<dbReference type="HOGENOM" id="CLU_1567249_0_0_2"/>
<keyword evidence="2" id="KW-1185">Reference proteome</keyword>
<dbReference type="AlphaFoldDB" id="A0A0A7LFZ9"/>
<dbReference type="EMBL" id="CP010070">
    <property type="protein sequence ID" value="AIZ56431.1"/>
    <property type="molecule type" value="Genomic_DNA"/>
</dbReference>
<evidence type="ECO:0000313" key="2">
    <source>
        <dbReference type="Proteomes" id="UP000030787"/>
    </source>
</evidence>
<protein>
    <submittedName>
        <fullName evidence="1">Uncharacterized protein</fullName>
    </submittedName>
</protein>
<dbReference type="OrthoDB" id="53282at2157"/>
<gene>
    <name evidence="1" type="ORF">Mpt1_c05410</name>
</gene>